<evidence type="ECO:0000313" key="1">
    <source>
        <dbReference type="EMBL" id="ERH22315.1"/>
    </source>
</evidence>
<keyword evidence="2" id="KW-1185">Reference proteome</keyword>
<name>U1Q2X8_9ACTO</name>
<dbReference type="PATRIC" id="fig|1321818.3.peg.2251"/>
<comment type="caution">
    <text evidence="1">The sequence shown here is derived from an EMBL/GenBank/DDBJ whole genome shotgun (WGS) entry which is preliminary data.</text>
</comment>
<gene>
    <name evidence="1" type="ORF">HMPREF1979_02696</name>
</gene>
<organism evidence="1 2">
    <name type="scientific">Actinomyces johnsonii F0542</name>
    <dbReference type="NCBI Taxonomy" id="1321818"/>
    <lineage>
        <taxon>Bacteria</taxon>
        <taxon>Bacillati</taxon>
        <taxon>Actinomycetota</taxon>
        <taxon>Actinomycetes</taxon>
        <taxon>Actinomycetales</taxon>
        <taxon>Actinomycetaceae</taxon>
        <taxon>Actinomyces</taxon>
    </lineage>
</organism>
<dbReference type="AlphaFoldDB" id="U1Q2X8"/>
<evidence type="ECO:0000313" key="2">
    <source>
        <dbReference type="Proteomes" id="UP000016536"/>
    </source>
</evidence>
<dbReference type="EMBL" id="AWSE01000185">
    <property type="protein sequence ID" value="ERH22315.1"/>
    <property type="molecule type" value="Genomic_DNA"/>
</dbReference>
<accession>U1Q2X8</accession>
<dbReference type="HOGENOM" id="CLU_198017_0_0_11"/>
<sequence length="77" mass="7695">MAQAHFRPVPGARTVSTMQAARASGAVPAWIQPRSFGLTAAMTSLADVDAVRRGAGVGGVGDNVEDMGVGVLLDGSG</sequence>
<dbReference type="Proteomes" id="UP000016536">
    <property type="component" value="Unassembled WGS sequence"/>
</dbReference>
<proteinExistence type="predicted"/>
<reference evidence="1 2" key="1">
    <citation type="submission" date="2013-08" db="EMBL/GenBank/DDBJ databases">
        <authorList>
            <person name="Weinstock G."/>
            <person name="Sodergren E."/>
            <person name="Wylie T."/>
            <person name="Fulton L."/>
            <person name="Fulton R."/>
            <person name="Fronick C."/>
            <person name="O'Laughlin M."/>
            <person name="Godfrey J."/>
            <person name="Miner T."/>
            <person name="Herter B."/>
            <person name="Appelbaum E."/>
            <person name="Cordes M."/>
            <person name="Lek S."/>
            <person name="Wollam A."/>
            <person name="Pepin K.H."/>
            <person name="Palsikar V.B."/>
            <person name="Mitreva M."/>
            <person name="Wilson R.K."/>
        </authorList>
    </citation>
    <scope>NUCLEOTIDE SEQUENCE [LARGE SCALE GENOMIC DNA]</scope>
    <source>
        <strain evidence="1 2">F0542</strain>
    </source>
</reference>
<protein>
    <submittedName>
        <fullName evidence="1">Uncharacterized protein</fullName>
    </submittedName>
</protein>